<proteinExistence type="predicted"/>
<dbReference type="GO" id="GO:0015179">
    <property type="term" value="F:L-amino acid transmembrane transporter activity"/>
    <property type="evidence" value="ECO:0007669"/>
    <property type="project" value="TreeGrafter"/>
</dbReference>
<feature type="transmembrane region" description="Helical" evidence="6">
    <location>
        <begin position="505"/>
        <end position="526"/>
    </location>
</feature>
<dbReference type="Proteomes" id="UP001302602">
    <property type="component" value="Unassembled WGS sequence"/>
</dbReference>
<evidence type="ECO:0000256" key="5">
    <source>
        <dbReference type="SAM" id="MobiDB-lite"/>
    </source>
</evidence>
<sequence>MELDRGSVTSNPDTPDTPGAPTGEGPKWRRGLDPRDVDRLNQAQQDRFAIVEEIPVEGASLGAFTVVCLLFNRQIGSGIFTSPAVVFYNTQSIGVSLLMWLYGVAMALSGLVLYIELGLTVPRWEFEDGTKISTPRSGAELVYLPKYLATCIFGVSFLVFGNTATNSVAFAMSVVQAAGIPPSSGNIVGIAMAANTFSCLLHGMSRRWGLWLNNLLGMLKLLILILLIVFGLAWHDKSLSNANLDSATSFSKTPATPHGVYRYAEALVMVMFPFGGFHQANYVLAEIQNPRKNFARASSIGVGLICVLFMVLNILYAAVIPKDVLFQPNIDVVLEYFKRTVGRASSDLSQVQAACGALRALSAIGNVIVFTFTAAKVKQEVAKEGIFPFSLYLASSYDFSFRHGFRRLPAHEEGHRLHSHKAPAAALLLHWTVTTILILAAVLGTARGTAIGEPFSPLPGYSLLTTAYAYGLDIVWFTLIGVAMLRLRLWPGSTWRSKSPVPHTLGVIAAVVFTVTNAVPLVAFWIPDPMHMFLSRSNGKVPWFAGQTMTLAVIAAAFVYWVGFRSYLWQRRVRYGEELKVTRSPVFWRGQGSQGLVLLYEIIRLQWKDWVPEGKRQQPDRLGVGVPG</sequence>
<feature type="transmembrane region" description="Helical" evidence="6">
    <location>
        <begin position="541"/>
        <end position="564"/>
    </location>
</feature>
<gene>
    <name evidence="7" type="ORF">N657DRAFT_625969</name>
</gene>
<dbReference type="RefSeq" id="XP_062643808.1">
    <property type="nucleotide sequence ID" value="XM_062790769.1"/>
</dbReference>
<evidence type="ECO:0000313" key="7">
    <source>
        <dbReference type="EMBL" id="KAK4120036.1"/>
    </source>
</evidence>
<feature type="transmembrane region" description="Helical" evidence="6">
    <location>
        <begin position="141"/>
        <end position="164"/>
    </location>
</feature>
<feature type="transmembrane region" description="Helical" evidence="6">
    <location>
        <begin position="266"/>
        <end position="285"/>
    </location>
</feature>
<evidence type="ECO:0000256" key="1">
    <source>
        <dbReference type="ARBA" id="ARBA00004141"/>
    </source>
</evidence>
<reference evidence="7" key="1">
    <citation type="journal article" date="2023" name="Mol. Phylogenet. Evol.">
        <title>Genome-scale phylogeny and comparative genomics of the fungal order Sordariales.</title>
        <authorList>
            <person name="Hensen N."/>
            <person name="Bonometti L."/>
            <person name="Westerberg I."/>
            <person name="Brannstrom I.O."/>
            <person name="Guillou S."/>
            <person name="Cros-Aarteil S."/>
            <person name="Calhoun S."/>
            <person name="Haridas S."/>
            <person name="Kuo A."/>
            <person name="Mondo S."/>
            <person name="Pangilinan J."/>
            <person name="Riley R."/>
            <person name="LaButti K."/>
            <person name="Andreopoulos B."/>
            <person name="Lipzen A."/>
            <person name="Chen C."/>
            <person name="Yan M."/>
            <person name="Daum C."/>
            <person name="Ng V."/>
            <person name="Clum A."/>
            <person name="Steindorff A."/>
            <person name="Ohm R.A."/>
            <person name="Martin F."/>
            <person name="Silar P."/>
            <person name="Natvig D.O."/>
            <person name="Lalanne C."/>
            <person name="Gautier V."/>
            <person name="Ament-Velasquez S.L."/>
            <person name="Kruys A."/>
            <person name="Hutchinson M.I."/>
            <person name="Powell A.J."/>
            <person name="Barry K."/>
            <person name="Miller A.N."/>
            <person name="Grigoriev I.V."/>
            <person name="Debuchy R."/>
            <person name="Gladieux P."/>
            <person name="Hiltunen Thoren M."/>
            <person name="Johannesson H."/>
        </authorList>
    </citation>
    <scope>NUCLEOTIDE SEQUENCE</scope>
    <source>
        <strain evidence="7">CBS 731.68</strain>
    </source>
</reference>
<feature type="transmembrane region" description="Helical" evidence="6">
    <location>
        <begin position="425"/>
        <end position="447"/>
    </location>
</feature>
<evidence type="ECO:0000256" key="2">
    <source>
        <dbReference type="ARBA" id="ARBA00022692"/>
    </source>
</evidence>
<protein>
    <recommendedName>
        <fullName evidence="9">Amino acid transporter</fullName>
    </recommendedName>
</protein>
<dbReference type="GO" id="GO:0016020">
    <property type="term" value="C:membrane"/>
    <property type="evidence" value="ECO:0007669"/>
    <property type="project" value="UniProtKB-SubCell"/>
</dbReference>
<feature type="transmembrane region" description="Helical" evidence="6">
    <location>
        <begin position="215"/>
        <end position="234"/>
    </location>
</feature>
<feature type="transmembrane region" description="Helical" evidence="6">
    <location>
        <begin position="467"/>
        <end position="485"/>
    </location>
</feature>
<evidence type="ECO:0000256" key="3">
    <source>
        <dbReference type="ARBA" id="ARBA00022989"/>
    </source>
</evidence>
<keyword evidence="8" id="KW-1185">Reference proteome</keyword>
<feature type="region of interest" description="Disordered" evidence="5">
    <location>
        <begin position="1"/>
        <end position="34"/>
    </location>
</feature>
<dbReference type="PIRSF" id="PIRSF006060">
    <property type="entry name" value="AA_transporter"/>
    <property type="match status" value="1"/>
</dbReference>
<dbReference type="PANTHER" id="PTHR11785:SF382">
    <property type="entry name" value="LOW-AFFINITY METHIONINE PERMEASE"/>
    <property type="match status" value="1"/>
</dbReference>
<dbReference type="SUPFAM" id="SSF103473">
    <property type="entry name" value="MFS general substrate transporter"/>
    <property type="match status" value="1"/>
</dbReference>
<evidence type="ECO:0000313" key="8">
    <source>
        <dbReference type="Proteomes" id="UP001302602"/>
    </source>
</evidence>
<dbReference type="GeneID" id="87827538"/>
<feature type="compositionally biased region" description="Low complexity" evidence="5">
    <location>
        <begin position="12"/>
        <end position="25"/>
    </location>
</feature>
<comment type="caution">
    <text evidence="7">The sequence shown here is derived from an EMBL/GenBank/DDBJ whole genome shotgun (WGS) entry which is preliminary data.</text>
</comment>
<name>A0AAN6YZM7_9PEZI</name>
<dbReference type="AlphaFoldDB" id="A0AAN6YZM7"/>
<feature type="transmembrane region" description="Helical" evidence="6">
    <location>
        <begin position="356"/>
        <end position="375"/>
    </location>
</feature>
<dbReference type="InterPro" id="IPR050598">
    <property type="entry name" value="AminoAcid_Transporter"/>
</dbReference>
<evidence type="ECO:0000256" key="4">
    <source>
        <dbReference type="ARBA" id="ARBA00023136"/>
    </source>
</evidence>
<keyword evidence="3 6" id="KW-1133">Transmembrane helix</keyword>
<reference evidence="7" key="2">
    <citation type="submission" date="2023-05" db="EMBL/GenBank/DDBJ databases">
        <authorList>
            <consortium name="Lawrence Berkeley National Laboratory"/>
            <person name="Steindorff A."/>
            <person name="Hensen N."/>
            <person name="Bonometti L."/>
            <person name="Westerberg I."/>
            <person name="Brannstrom I.O."/>
            <person name="Guillou S."/>
            <person name="Cros-Aarteil S."/>
            <person name="Calhoun S."/>
            <person name="Haridas S."/>
            <person name="Kuo A."/>
            <person name="Mondo S."/>
            <person name="Pangilinan J."/>
            <person name="Riley R."/>
            <person name="Labutti K."/>
            <person name="Andreopoulos B."/>
            <person name="Lipzen A."/>
            <person name="Chen C."/>
            <person name="Yanf M."/>
            <person name="Daum C."/>
            <person name="Ng V."/>
            <person name="Clum A."/>
            <person name="Ohm R."/>
            <person name="Martin F."/>
            <person name="Silar P."/>
            <person name="Natvig D."/>
            <person name="Lalanne C."/>
            <person name="Gautier V."/>
            <person name="Ament-Velasquez S.L."/>
            <person name="Kruys A."/>
            <person name="Hutchinson M.I."/>
            <person name="Powell A.J."/>
            <person name="Barry K."/>
            <person name="Miller A.N."/>
            <person name="Grigoriev I.V."/>
            <person name="Debuchy R."/>
            <person name="Gladieux P."/>
            <person name="Thoren M.H."/>
            <person name="Johannesson H."/>
        </authorList>
    </citation>
    <scope>NUCLEOTIDE SEQUENCE</scope>
    <source>
        <strain evidence="7">CBS 731.68</strain>
    </source>
</reference>
<dbReference type="InterPro" id="IPR036259">
    <property type="entry name" value="MFS_trans_sf"/>
</dbReference>
<dbReference type="Gene3D" id="1.20.1740.10">
    <property type="entry name" value="Amino acid/polyamine transporter I"/>
    <property type="match status" value="1"/>
</dbReference>
<keyword evidence="2 6" id="KW-0812">Transmembrane</keyword>
<dbReference type="EMBL" id="MU853242">
    <property type="protein sequence ID" value="KAK4120036.1"/>
    <property type="molecule type" value="Genomic_DNA"/>
</dbReference>
<keyword evidence="4 6" id="KW-0472">Membrane</keyword>
<dbReference type="Pfam" id="PF13520">
    <property type="entry name" value="AA_permease_2"/>
    <property type="match status" value="1"/>
</dbReference>
<organism evidence="7 8">
    <name type="scientific">Parathielavia appendiculata</name>
    <dbReference type="NCBI Taxonomy" id="2587402"/>
    <lineage>
        <taxon>Eukaryota</taxon>
        <taxon>Fungi</taxon>
        <taxon>Dikarya</taxon>
        <taxon>Ascomycota</taxon>
        <taxon>Pezizomycotina</taxon>
        <taxon>Sordariomycetes</taxon>
        <taxon>Sordariomycetidae</taxon>
        <taxon>Sordariales</taxon>
        <taxon>Chaetomiaceae</taxon>
        <taxon>Parathielavia</taxon>
    </lineage>
</organism>
<accession>A0AAN6YZM7</accession>
<evidence type="ECO:0000256" key="6">
    <source>
        <dbReference type="SAM" id="Phobius"/>
    </source>
</evidence>
<dbReference type="InterPro" id="IPR002293">
    <property type="entry name" value="AA/rel_permease1"/>
</dbReference>
<dbReference type="PANTHER" id="PTHR11785">
    <property type="entry name" value="AMINO ACID TRANSPORTER"/>
    <property type="match status" value="1"/>
</dbReference>
<feature type="transmembrane region" description="Helical" evidence="6">
    <location>
        <begin position="97"/>
        <end position="121"/>
    </location>
</feature>
<feature type="transmembrane region" description="Helical" evidence="6">
    <location>
        <begin position="297"/>
        <end position="319"/>
    </location>
</feature>
<comment type="subcellular location">
    <subcellularLocation>
        <location evidence="1">Membrane</location>
        <topology evidence="1">Multi-pass membrane protein</topology>
    </subcellularLocation>
</comment>
<evidence type="ECO:0008006" key="9">
    <source>
        <dbReference type="Google" id="ProtNLM"/>
    </source>
</evidence>